<reference evidence="2 3" key="1">
    <citation type="submission" date="2018-11" db="EMBL/GenBank/DDBJ databases">
        <title>Genome sequence of Apiotrichum porosum DSM 27194.</title>
        <authorList>
            <person name="Aliyu H."/>
            <person name="Gorte O."/>
            <person name="Ochsenreither K."/>
        </authorList>
    </citation>
    <scope>NUCLEOTIDE SEQUENCE [LARGE SCALE GENOMIC DNA]</scope>
    <source>
        <strain evidence="2 3">DSM 27194</strain>
    </source>
</reference>
<dbReference type="EMBL" id="RSCE01000007">
    <property type="protein sequence ID" value="RSH81175.1"/>
    <property type="molecule type" value="Genomic_DNA"/>
</dbReference>
<proteinExistence type="predicted"/>
<dbReference type="STRING" id="105984.A0A427XQT4"/>
<dbReference type="RefSeq" id="XP_028475894.1">
    <property type="nucleotide sequence ID" value="XM_028623920.1"/>
</dbReference>
<dbReference type="Pfam" id="PF01636">
    <property type="entry name" value="APH"/>
    <property type="match status" value="1"/>
</dbReference>
<dbReference type="InterPro" id="IPR011009">
    <property type="entry name" value="Kinase-like_dom_sf"/>
</dbReference>
<accession>A0A427XQT4</accession>
<evidence type="ECO:0000313" key="3">
    <source>
        <dbReference type="Proteomes" id="UP000279236"/>
    </source>
</evidence>
<name>A0A427XQT4_9TREE</name>
<keyword evidence="3" id="KW-1185">Reference proteome</keyword>
<protein>
    <recommendedName>
        <fullName evidence="1">Aminoglycoside phosphotransferase domain-containing protein</fullName>
    </recommendedName>
</protein>
<dbReference type="SUPFAM" id="SSF56112">
    <property type="entry name" value="Protein kinase-like (PK-like)"/>
    <property type="match status" value="1"/>
</dbReference>
<evidence type="ECO:0000313" key="2">
    <source>
        <dbReference type="EMBL" id="RSH81175.1"/>
    </source>
</evidence>
<organism evidence="2 3">
    <name type="scientific">Apiotrichum porosum</name>
    <dbReference type="NCBI Taxonomy" id="105984"/>
    <lineage>
        <taxon>Eukaryota</taxon>
        <taxon>Fungi</taxon>
        <taxon>Dikarya</taxon>
        <taxon>Basidiomycota</taxon>
        <taxon>Agaricomycotina</taxon>
        <taxon>Tremellomycetes</taxon>
        <taxon>Trichosporonales</taxon>
        <taxon>Trichosporonaceae</taxon>
        <taxon>Apiotrichum</taxon>
    </lineage>
</organism>
<gene>
    <name evidence="2" type="ORF">EHS24_008612</name>
</gene>
<feature type="domain" description="Aminoglycoside phosphotransferase" evidence="1">
    <location>
        <begin position="193"/>
        <end position="361"/>
    </location>
</feature>
<dbReference type="InterPro" id="IPR051678">
    <property type="entry name" value="AGP_Transferase"/>
</dbReference>
<dbReference type="InterPro" id="IPR002575">
    <property type="entry name" value="Aminoglycoside_PTrfase"/>
</dbReference>
<sequence>MTPTLGLCGYPGCSNIRNYSNGTCVVCHRVLCNGHNISEYHACKALSERDFGIADTAAFRGEQYAALVQVATANMPAVALALRPGAKSCSMPLPSIAQLPVDDDPGRTYESIQWIFNGIMNLHTMATFDDGVKWLARIRATDAYSICPEREMRRRVLRSEVITTRLLHQIDPKLIPNAYGPPTVFMQEAPLPDYLFVDFMEGEVIDGENRYDPAYCEQPLRDLAALFVKLACKPFEGIGSLQAKSAEGEPAVGPLFSVWATTYPSTYPHGPFRTNAERYLTEIDHKLLLVEAGLDGTHHPVAEMLWYLEARALVEGDSEMATVGPTFLHHGDEKHDILLAKDGRLSGVIDWEMAYTAPFAEAFCGDFVVHADFWKGSNKLLSSQLVLIDEFRRLGRHDLAQAVIGGPKYHRIKYALWGLGQTLGHEDVVNVWALRSAFLGEEGAGPMPRSVAEWMDDAKRRFADHEGLQRVIAMHPVEEEMACHVQEIDSPSPQAATDEAGYVVDNEDHDKIGIVDEKIAQLDLFSSSLNDHNRSAGGVEVTARSDSDITAHMAA</sequence>
<comment type="caution">
    <text evidence="2">The sequence shown here is derived from an EMBL/GenBank/DDBJ whole genome shotgun (WGS) entry which is preliminary data.</text>
</comment>
<dbReference type="Proteomes" id="UP000279236">
    <property type="component" value="Unassembled WGS sequence"/>
</dbReference>
<dbReference type="OrthoDB" id="2564497at2759"/>
<dbReference type="GeneID" id="39593155"/>
<dbReference type="InterPro" id="IPR035896">
    <property type="entry name" value="AN1-like_Znf"/>
</dbReference>
<dbReference type="PANTHER" id="PTHR21310">
    <property type="entry name" value="AMINOGLYCOSIDE PHOSPHOTRANSFERASE-RELATED-RELATED"/>
    <property type="match status" value="1"/>
</dbReference>
<dbReference type="SUPFAM" id="SSF118310">
    <property type="entry name" value="AN1-like Zinc finger"/>
    <property type="match status" value="1"/>
</dbReference>
<dbReference type="PANTHER" id="PTHR21310:SF15">
    <property type="entry name" value="AMINOGLYCOSIDE PHOSPHOTRANSFERASE DOMAIN-CONTAINING PROTEIN"/>
    <property type="match status" value="1"/>
</dbReference>
<dbReference type="AlphaFoldDB" id="A0A427XQT4"/>
<evidence type="ECO:0000259" key="1">
    <source>
        <dbReference type="Pfam" id="PF01636"/>
    </source>
</evidence>